<comment type="caution">
    <text evidence="2">The sequence shown here is derived from an EMBL/GenBank/DDBJ whole genome shotgun (WGS) entry which is preliminary data.</text>
</comment>
<keyword evidence="1" id="KW-0175">Coiled coil</keyword>
<proteinExistence type="predicted"/>
<gene>
    <name evidence="2" type="ORF">AYP45_12920</name>
</gene>
<accession>A0A1V4ARM3</accession>
<evidence type="ECO:0000313" key="3">
    <source>
        <dbReference type="Proteomes" id="UP000189681"/>
    </source>
</evidence>
<dbReference type="AlphaFoldDB" id="A0A1V4ARM3"/>
<dbReference type="EMBL" id="AYTS01000119">
    <property type="protein sequence ID" value="OOP55764.1"/>
    <property type="molecule type" value="Genomic_DNA"/>
</dbReference>
<dbReference type="Proteomes" id="UP000189681">
    <property type="component" value="Unassembled WGS sequence"/>
</dbReference>
<name>A0A1V4ARM3_9BACT</name>
<sequence>MKEALIKLQIESLEQQLRVLKAKITFKKEKRRTLSDLYGIFEGKMNFSLDETRRYEYSLKDKS</sequence>
<evidence type="ECO:0000313" key="2">
    <source>
        <dbReference type="EMBL" id="OOP55764.1"/>
    </source>
</evidence>
<reference evidence="2 3" key="1">
    <citation type="journal article" date="2017" name="Water Res.">
        <title>Discovery and metagenomic analysis of an anammox bacterial enrichment related to Candidatus "Brocadia caroliniensis" in a full-scale glycerol-fed nitritation-denitritation separate centrate treatment process.</title>
        <authorList>
            <person name="Park H."/>
            <person name="Brotto A.C."/>
            <person name="van Loosdrecht M.C."/>
            <person name="Chandran K."/>
        </authorList>
    </citation>
    <scope>NUCLEOTIDE SEQUENCE [LARGE SCALE GENOMIC DNA]</scope>
    <source>
        <strain evidence="2">26THWARD</strain>
    </source>
</reference>
<organism evidence="2 3">
    <name type="scientific">Candidatus Brocadia carolinensis</name>
    <dbReference type="NCBI Taxonomy" id="1004156"/>
    <lineage>
        <taxon>Bacteria</taxon>
        <taxon>Pseudomonadati</taxon>
        <taxon>Planctomycetota</taxon>
        <taxon>Candidatus Brocadiia</taxon>
        <taxon>Candidatus Brocadiales</taxon>
        <taxon>Candidatus Brocadiaceae</taxon>
        <taxon>Candidatus Brocadia</taxon>
    </lineage>
</organism>
<protein>
    <submittedName>
        <fullName evidence="2">Uncharacterized protein</fullName>
    </submittedName>
</protein>
<evidence type="ECO:0000256" key="1">
    <source>
        <dbReference type="SAM" id="Coils"/>
    </source>
</evidence>
<feature type="coiled-coil region" evidence="1">
    <location>
        <begin position="3"/>
        <end position="30"/>
    </location>
</feature>